<evidence type="ECO:0000313" key="2">
    <source>
        <dbReference type="Proteomes" id="UP001419268"/>
    </source>
</evidence>
<accession>A0AAP0IA37</accession>
<proteinExistence type="predicted"/>
<protein>
    <submittedName>
        <fullName evidence="1">Uncharacterized protein</fullName>
    </submittedName>
</protein>
<organism evidence="1 2">
    <name type="scientific">Stephania cephalantha</name>
    <dbReference type="NCBI Taxonomy" id="152367"/>
    <lineage>
        <taxon>Eukaryota</taxon>
        <taxon>Viridiplantae</taxon>
        <taxon>Streptophyta</taxon>
        <taxon>Embryophyta</taxon>
        <taxon>Tracheophyta</taxon>
        <taxon>Spermatophyta</taxon>
        <taxon>Magnoliopsida</taxon>
        <taxon>Ranunculales</taxon>
        <taxon>Menispermaceae</taxon>
        <taxon>Menispermoideae</taxon>
        <taxon>Cissampelideae</taxon>
        <taxon>Stephania</taxon>
    </lineage>
</organism>
<dbReference type="EMBL" id="JBBNAG010000008">
    <property type="protein sequence ID" value="KAK9111509.1"/>
    <property type="molecule type" value="Genomic_DNA"/>
</dbReference>
<dbReference type="AlphaFoldDB" id="A0AAP0IA37"/>
<reference evidence="1 2" key="1">
    <citation type="submission" date="2024-01" db="EMBL/GenBank/DDBJ databases">
        <title>Genome assemblies of Stephania.</title>
        <authorList>
            <person name="Yang L."/>
        </authorList>
    </citation>
    <scope>NUCLEOTIDE SEQUENCE [LARGE SCALE GENOMIC DNA]</scope>
    <source>
        <strain evidence="1">JXDWG</strain>
        <tissue evidence="1">Leaf</tissue>
    </source>
</reference>
<evidence type="ECO:0000313" key="1">
    <source>
        <dbReference type="EMBL" id="KAK9111509.1"/>
    </source>
</evidence>
<dbReference type="Proteomes" id="UP001419268">
    <property type="component" value="Unassembled WGS sequence"/>
</dbReference>
<gene>
    <name evidence="1" type="ORF">Scep_019028</name>
</gene>
<name>A0AAP0IA37_9MAGN</name>
<keyword evidence="2" id="KW-1185">Reference proteome</keyword>
<sequence length="54" mass="5915">MGVRALQTWVCRIKRQVHGLSATPCCALDLETRDCRELGQIGVNSAYVGPIEAK</sequence>
<comment type="caution">
    <text evidence="1">The sequence shown here is derived from an EMBL/GenBank/DDBJ whole genome shotgun (WGS) entry which is preliminary data.</text>
</comment>